<name>A0AAD9NNS7_RIDPI</name>
<gene>
    <name evidence="2" type="ORF">NP493_748g02033</name>
</gene>
<protein>
    <submittedName>
        <fullName evidence="2">Uncharacterized protein</fullName>
    </submittedName>
</protein>
<keyword evidence="3" id="KW-1185">Reference proteome</keyword>
<reference evidence="2" key="1">
    <citation type="journal article" date="2023" name="Mol. Biol. Evol.">
        <title>Third-Generation Sequencing Reveals the Adaptive Role of the Epigenome in Three Deep-Sea Polychaetes.</title>
        <authorList>
            <person name="Perez M."/>
            <person name="Aroh O."/>
            <person name="Sun Y."/>
            <person name="Lan Y."/>
            <person name="Juniper S.K."/>
            <person name="Young C.R."/>
            <person name="Angers B."/>
            <person name="Qian P.Y."/>
        </authorList>
    </citation>
    <scope>NUCLEOTIDE SEQUENCE</scope>
    <source>
        <strain evidence="2">R07B-5</strain>
    </source>
</reference>
<evidence type="ECO:0000256" key="1">
    <source>
        <dbReference type="SAM" id="MobiDB-lite"/>
    </source>
</evidence>
<evidence type="ECO:0000313" key="3">
    <source>
        <dbReference type="Proteomes" id="UP001209878"/>
    </source>
</evidence>
<feature type="compositionally biased region" description="Low complexity" evidence="1">
    <location>
        <begin position="470"/>
        <end position="484"/>
    </location>
</feature>
<comment type="caution">
    <text evidence="2">The sequence shown here is derived from an EMBL/GenBank/DDBJ whole genome shotgun (WGS) entry which is preliminary data.</text>
</comment>
<organism evidence="2 3">
    <name type="scientific">Ridgeia piscesae</name>
    <name type="common">Tubeworm</name>
    <dbReference type="NCBI Taxonomy" id="27915"/>
    <lineage>
        <taxon>Eukaryota</taxon>
        <taxon>Metazoa</taxon>
        <taxon>Spiralia</taxon>
        <taxon>Lophotrochozoa</taxon>
        <taxon>Annelida</taxon>
        <taxon>Polychaeta</taxon>
        <taxon>Sedentaria</taxon>
        <taxon>Canalipalpata</taxon>
        <taxon>Sabellida</taxon>
        <taxon>Siboglinidae</taxon>
        <taxon>Ridgeia</taxon>
    </lineage>
</organism>
<proteinExistence type="predicted"/>
<dbReference type="EMBL" id="JAODUO010000747">
    <property type="protein sequence ID" value="KAK2175151.1"/>
    <property type="molecule type" value="Genomic_DNA"/>
</dbReference>
<accession>A0AAD9NNS7</accession>
<feature type="region of interest" description="Disordered" evidence="1">
    <location>
        <begin position="413"/>
        <end position="484"/>
    </location>
</feature>
<dbReference type="AlphaFoldDB" id="A0AAD9NNS7"/>
<dbReference type="Proteomes" id="UP001209878">
    <property type="component" value="Unassembled WGS sequence"/>
</dbReference>
<feature type="compositionally biased region" description="Low complexity" evidence="1">
    <location>
        <begin position="430"/>
        <end position="457"/>
    </location>
</feature>
<evidence type="ECO:0000313" key="2">
    <source>
        <dbReference type="EMBL" id="KAK2175151.1"/>
    </source>
</evidence>
<sequence>MDDGIDASVKMPFTSRAAWHATQLECPDLRRTHAHLTQRTRPSKKFTKVGDVKRYLRTVSMANVGVLIVRDNQPFQPLRERNVVPRPVVDCLLIALHIGLCHPSRTQLKRIFNRCFFALHFDKAQKLLQSRVTNVKPSSLSQCTCGHSRPPRLPLWSVHPLQQMSYAAIASISSFFARLFSYTLSSLIDGERHDQLRNALLSMCAELRLLGDNPITVRVDRAPGFFALAKDSDLAMHGIRLEIGHVKNVNKNPVIENAIKELGNELLQLSPDGGPVSTATLVLATANLNSRIRRDGLSARDVWTQRDQITAEQLPITDRQLILNQYSSTAGNHAHSVKSKAYGQNSPPANSVSLCDLVYVKGDRDKCRARDIYIVTKFFNAEGWCQLRKFTTSQFRSNTYDVRISDCYTLTSALPNKPPDGPIRGQDMCSDSSSDSEPGSSELTSPNQVVAAEQPALQPLPPPPEAIVVHSTTPAANHTHPPTS</sequence>